<protein>
    <recommendedName>
        <fullName evidence="3">DUF3800 domain-containing protein</fullName>
    </recommendedName>
</protein>
<dbReference type="EMBL" id="BA000036">
    <property type="protein sequence ID" value="BAB97855.1"/>
    <property type="molecule type" value="Genomic_DNA"/>
</dbReference>
<dbReference type="KEGG" id="cgl:Cgl0462"/>
<evidence type="ECO:0000313" key="1">
    <source>
        <dbReference type="EMBL" id="BAB97855.1"/>
    </source>
</evidence>
<gene>
    <name evidence="1" type="ordered locus">Cgl0462</name>
</gene>
<keyword evidence="2" id="KW-1185">Reference proteome</keyword>
<dbReference type="HOGENOM" id="CLU_2272643_0_0_11"/>
<dbReference type="BioCyc" id="CORYNE:G18NG-10019-MONOMER"/>
<sequence length="102" mass="11854">MESQLVAYIDESSAMRSQNRQDYMVCAAIIDSVNSDAIRTELIPLRLPGQIKLHWTDERESRRRTIVKTLSTLDSMQAVVTHRSEISKDRTLPKEMPRKYVF</sequence>
<evidence type="ECO:0008006" key="3">
    <source>
        <dbReference type="Google" id="ProtNLM"/>
    </source>
</evidence>
<reference evidence="2" key="1">
    <citation type="journal article" date="2003" name="Appl. Microbiol. Biotechnol.">
        <title>The Corynebacterium glutamicum genome: features and impacts on biotechnological processes.</title>
        <authorList>
            <person name="Ikeda M."/>
            <person name="Nakagawa S."/>
        </authorList>
    </citation>
    <scope>NUCLEOTIDE SEQUENCE [LARGE SCALE GENOMIC DNA]</scope>
    <source>
        <strain evidence="2">ATCC 13032 / DSM 20300 / BCRC 11384 / JCM 1318 / LMG 3730 / NCIMB 10025</strain>
    </source>
</reference>
<organism evidence="1 2">
    <name type="scientific">Corynebacterium glutamicum (strain ATCC 13032 / DSM 20300 / JCM 1318 / BCRC 11384 / CCUG 27702 / LMG 3730 / NBRC 12168 / NCIMB 10025 / NRRL B-2784 / 534)</name>
    <dbReference type="NCBI Taxonomy" id="196627"/>
    <lineage>
        <taxon>Bacteria</taxon>
        <taxon>Bacillati</taxon>
        <taxon>Actinomycetota</taxon>
        <taxon>Actinomycetes</taxon>
        <taxon>Mycobacteriales</taxon>
        <taxon>Corynebacteriaceae</taxon>
        <taxon>Corynebacterium</taxon>
    </lineage>
</organism>
<dbReference type="BRENDA" id="2.6.1.19">
    <property type="organism ID" value="960"/>
</dbReference>
<evidence type="ECO:0000313" key="2">
    <source>
        <dbReference type="Proteomes" id="UP000000582"/>
    </source>
</evidence>
<proteinExistence type="predicted"/>
<name>Q8NT48_CORGL</name>
<dbReference type="AlphaFoldDB" id="Q8NT48"/>
<dbReference type="Proteomes" id="UP000000582">
    <property type="component" value="Chromosome"/>
</dbReference>
<accession>Q8NT48</accession>